<feature type="compositionally biased region" description="Polar residues" evidence="1">
    <location>
        <begin position="81"/>
        <end position="103"/>
    </location>
</feature>
<evidence type="ECO:0000256" key="1">
    <source>
        <dbReference type="SAM" id="MobiDB-lite"/>
    </source>
</evidence>
<dbReference type="Proteomes" id="UP001204833">
    <property type="component" value="Unassembled WGS sequence"/>
</dbReference>
<feature type="region of interest" description="Disordered" evidence="1">
    <location>
        <begin position="627"/>
        <end position="648"/>
    </location>
</feature>
<feature type="region of interest" description="Disordered" evidence="1">
    <location>
        <begin position="662"/>
        <end position="718"/>
    </location>
</feature>
<dbReference type="RefSeq" id="XP_051607416.1">
    <property type="nucleotide sequence ID" value="XM_051753588.1"/>
</dbReference>
<accession>A0AAD5BBT0</accession>
<feature type="compositionally biased region" description="Polar residues" evidence="1">
    <location>
        <begin position="566"/>
        <end position="581"/>
    </location>
</feature>
<feature type="compositionally biased region" description="Polar residues" evidence="1">
    <location>
        <begin position="246"/>
        <end position="259"/>
    </location>
</feature>
<feature type="compositionally biased region" description="Polar residues" evidence="1">
    <location>
        <begin position="132"/>
        <end position="145"/>
    </location>
</feature>
<feature type="compositionally biased region" description="Acidic residues" evidence="1">
    <location>
        <begin position="700"/>
        <end position="712"/>
    </location>
</feature>
<feature type="compositionally biased region" description="Low complexity" evidence="1">
    <location>
        <begin position="57"/>
        <end position="80"/>
    </location>
</feature>
<name>A0AAD5BBT0_9ASCO</name>
<comment type="caution">
    <text evidence="2">The sequence shown here is derived from an EMBL/GenBank/DDBJ whole genome shotgun (WGS) entry which is preliminary data.</text>
</comment>
<reference evidence="2 3" key="1">
    <citation type="journal article" date="2022" name="DNA Res.">
        <title>Genome analysis of five recently described species of the CUG-Ser clade uncovers Candida theae as a new hybrid lineage with pathogenic potential in the Candida parapsilosis species complex.</title>
        <authorList>
            <person name="Mixao V."/>
            <person name="Del Olmo V."/>
            <person name="Hegedusova E."/>
            <person name="Saus E."/>
            <person name="Pryszcz L."/>
            <person name="Cillingova A."/>
            <person name="Nosek J."/>
            <person name="Gabaldon T."/>
        </authorList>
    </citation>
    <scope>NUCLEOTIDE SEQUENCE [LARGE SCALE GENOMIC DNA]</scope>
    <source>
        <strain evidence="2 3">CBS 12239</strain>
    </source>
</reference>
<dbReference type="GeneID" id="76152158"/>
<organism evidence="2 3">
    <name type="scientific">Candida theae</name>
    <dbReference type="NCBI Taxonomy" id="1198502"/>
    <lineage>
        <taxon>Eukaryota</taxon>
        <taxon>Fungi</taxon>
        <taxon>Dikarya</taxon>
        <taxon>Ascomycota</taxon>
        <taxon>Saccharomycotina</taxon>
        <taxon>Pichiomycetes</taxon>
        <taxon>Debaryomycetaceae</taxon>
        <taxon>Candida/Lodderomyces clade</taxon>
        <taxon>Candida</taxon>
    </lineage>
</organism>
<feature type="compositionally biased region" description="Polar residues" evidence="1">
    <location>
        <begin position="30"/>
        <end position="51"/>
    </location>
</feature>
<feature type="compositionally biased region" description="Polar residues" evidence="1">
    <location>
        <begin position="302"/>
        <end position="313"/>
    </location>
</feature>
<feature type="compositionally biased region" description="Polar residues" evidence="1">
    <location>
        <begin position="662"/>
        <end position="683"/>
    </location>
</feature>
<feature type="compositionally biased region" description="Polar residues" evidence="1">
    <location>
        <begin position="277"/>
        <end position="295"/>
    </location>
</feature>
<dbReference type="AlphaFoldDB" id="A0AAD5BBT0"/>
<feature type="region of interest" description="Disordered" evidence="1">
    <location>
        <begin position="211"/>
        <end position="334"/>
    </location>
</feature>
<dbReference type="EMBL" id="JAIHNG010000142">
    <property type="protein sequence ID" value="KAI5952984.1"/>
    <property type="molecule type" value="Genomic_DNA"/>
</dbReference>
<protein>
    <submittedName>
        <fullName evidence="2">Uncharacterized protein</fullName>
    </submittedName>
</protein>
<sequence>MNSVNSNHSSYSTPQPVPINILSPHSLTAQTATNSSPYNALPPLNTQQQPHQCLRHSASPGLASSSASPSTTSNNNDNSNEFGLSQAQPSARQHSISTNTHANSISPTSISGTGSSTQVGPVGATTATTVPSNSKNDLTSTPTLSSANINTIQNVAPTPNSARSMSIVSLERSARNSIVSVDENLRYHTRNDSSASLASIGHVNQNTFTMTPAGNPSSGGLHRHTDHGFDQGNSVSKMRLGHDNRSSSGDGVTGNNQGSGCSGSAILTDEESEYDTRMTNSRTPQSSDGLKTIPSTPVLGATATNGSFPSGPTSRGMAKPMHRPKRRSFKDETSVQHLKNDFRFKFHETYSAGTAAVSPPTIPTTPVSYHNSNAHIHSLTASPTSESLIYGGKHLHMESPLDDSHIAFTSPALNHDTMSKNLESPEMKSISSTSISPMQSSGPVKKLKSTSLIQQSLYLKKKLAFSKDLQIEFNNASDLTNTSESGCCGSKGALHSHLITMSPPLSAALSEAKFFAHLPPSSNVMAPSRRRLSSSLNETERAKNLPTSAGASGDMRVNEAADLDVGSSTSSLSKSDFMVSSNDHDSPKTLSSAPMTPLRAMQSVKEQNDLITKLNQKWNKSMINNASNTTIEGHSGDGNGGNNNSEENNKVDQAVGAIANASTGPELNTHGSPDLNSGNSSSVLHLARNSRKRSRRDSFEVDDDEDDGFDDYNYDHLR</sequence>
<evidence type="ECO:0000313" key="3">
    <source>
        <dbReference type="Proteomes" id="UP001204833"/>
    </source>
</evidence>
<evidence type="ECO:0000313" key="2">
    <source>
        <dbReference type="EMBL" id="KAI5952984.1"/>
    </source>
</evidence>
<proteinExistence type="predicted"/>
<feature type="compositionally biased region" description="Low complexity" evidence="1">
    <location>
        <begin position="104"/>
        <end position="131"/>
    </location>
</feature>
<feature type="region of interest" description="Disordered" evidence="1">
    <location>
        <begin position="521"/>
        <end position="595"/>
    </location>
</feature>
<gene>
    <name evidence="2" type="ORF">KGF57_004100</name>
</gene>
<feature type="region of interest" description="Disordered" evidence="1">
    <location>
        <begin position="30"/>
        <end position="145"/>
    </location>
</feature>
<keyword evidence="3" id="KW-1185">Reference proteome</keyword>